<dbReference type="KEGG" id="aae:aq_408"/>
<proteinExistence type="predicted"/>
<dbReference type="Pfam" id="PF14385">
    <property type="entry name" value="DUF4416"/>
    <property type="match status" value="1"/>
</dbReference>
<dbReference type="EnsemblBacteria" id="AAC06686">
    <property type="protein sequence ID" value="AAC06686"/>
    <property type="gene ID" value="aq_408"/>
</dbReference>
<protein>
    <recommendedName>
        <fullName evidence="4">DUF4416 domain-containing protein</fullName>
    </recommendedName>
</protein>
<dbReference type="AlphaFoldDB" id="O66725"/>
<dbReference type="InParanoid" id="O66725"/>
<dbReference type="STRING" id="224324.aq_408"/>
<gene>
    <name evidence="2" type="ordered locus">aq_408</name>
</gene>
<feature type="coiled-coil region" evidence="1">
    <location>
        <begin position="10"/>
        <end position="40"/>
    </location>
</feature>
<feature type="coiled-coil region" evidence="1">
    <location>
        <begin position="65"/>
        <end position="94"/>
    </location>
</feature>
<reference evidence="2 3" key="1">
    <citation type="journal article" date="1998" name="Nature">
        <title>The complete genome of the hyperthermophilic bacterium Aquifex aeolicus.</title>
        <authorList>
            <person name="Deckert G."/>
            <person name="Warren P.V."/>
            <person name="Gaasterland T."/>
            <person name="Young W.G."/>
            <person name="Lenox A.L."/>
            <person name="Graham D.E."/>
            <person name="Overbeek R."/>
            <person name="Snead M.A."/>
            <person name="Keller M."/>
            <person name="Aujay M."/>
            <person name="Huber R."/>
            <person name="Feldman R.A."/>
            <person name="Short J.M."/>
            <person name="Olson G.J."/>
            <person name="Swanson R.V."/>
        </authorList>
    </citation>
    <scope>NUCLEOTIDE SEQUENCE [LARGE SCALE GENOMIC DNA]</scope>
    <source>
        <strain evidence="2 3">VF5</strain>
    </source>
</reference>
<keyword evidence="1" id="KW-0175">Coiled coil</keyword>
<dbReference type="InterPro" id="IPR025529">
    <property type="entry name" value="DUF4416"/>
</dbReference>
<evidence type="ECO:0000313" key="2">
    <source>
        <dbReference type="EMBL" id="AAC06686.1"/>
    </source>
</evidence>
<dbReference type="EMBL" id="AE000657">
    <property type="protein sequence ID" value="AAC06686.1"/>
    <property type="molecule type" value="Genomic_DNA"/>
</dbReference>
<dbReference type="PIR" id="A70337">
    <property type="entry name" value="A70337"/>
</dbReference>
<dbReference type="Proteomes" id="UP000000798">
    <property type="component" value="Chromosome"/>
</dbReference>
<dbReference type="RefSeq" id="WP_010880223.1">
    <property type="nucleotide sequence ID" value="NC_000918.1"/>
</dbReference>
<dbReference type="eggNOG" id="ENOG5032RQK">
    <property type="taxonomic scope" value="Bacteria"/>
</dbReference>
<organism evidence="2 3">
    <name type="scientific">Aquifex aeolicus (strain VF5)</name>
    <dbReference type="NCBI Taxonomy" id="224324"/>
    <lineage>
        <taxon>Bacteria</taxon>
        <taxon>Pseudomonadati</taxon>
        <taxon>Aquificota</taxon>
        <taxon>Aquificia</taxon>
        <taxon>Aquificales</taxon>
        <taxon>Aquificaceae</taxon>
        <taxon>Aquifex</taxon>
    </lineage>
</organism>
<name>O66725_AQUAE</name>
<sequence>MDLAKFIFSILFNKNKRDKLDQALKRIEKEFGEIEEVSKEFYFPFLENYYGREMGKPLKKIYLSLKGLKNKEELVEVKLKAMELEEELSEEGKRSVNLDPGYLDESQLILASHKRRGARVYLGSGIYAEIELLFVYRDFRPIYWTYRDYRHPEVREFFRRVRKRFLKERKAFSG</sequence>
<dbReference type="HOGENOM" id="CLU_114103_0_0_0"/>
<dbReference type="OrthoDB" id="9788989at2"/>
<evidence type="ECO:0000256" key="1">
    <source>
        <dbReference type="SAM" id="Coils"/>
    </source>
</evidence>
<keyword evidence="3" id="KW-1185">Reference proteome</keyword>
<accession>O66725</accession>
<dbReference type="PATRIC" id="fig|224324.8.peg.335"/>
<evidence type="ECO:0000313" key="3">
    <source>
        <dbReference type="Proteomes" id="UP000000798"/>
    </source>
</evidence>
<evidence type="ECO:0008006" key="4">
    <source>
        <dbReference type="Google" id="ProtNLM"/>
    </source>
</evidence>